<name>A0A1I1L3C8_NATHA</name>
<dbReference type="RefSeq" id="WP_143095867.1">
    <property type="nucleotide sequence ID" value="NZ_FOKW01000014.1"/>
</dbReference>
<keyword evidence="4" id="KW-1185">Reference proteome</keyword>
<dbReference type="InterPro" id="IPR041229">
    <property type="entry name" value="HEPN_Apea"/>
</dbReference>
<feature type="domain" description="ApeA N-terminal" evidence="2">
    <location>
        <begin position="7"/>
        <end position="271"/>
    </location>
</feature>
<dbReference type="InterPro" id="IPR041223">
    <property type="entry name" value="ApeA_NTD"/>
</dbReference>
<dbReference type="Proteomes" id="UP000199161">
    <property type="component" value="Unassembled WGS sequence"/>
</dbReference>
<evidence type="ECO:0000313" key="3">
    <source>
        <dbReference type="EMBL" id="SFC67491.1"/>
    </source>
</evidence>
<protein>
    <submittedName>
        <fullName evidence="3">Uncharacterized protein</fullName>
    </submittedName>
</protein>
<gene>
    <name evidence="3" type="ORF">SAMN05444422_11436</name>
</gene>
<dbReference type="Pfam" id="PF18862">
    <property type="entry name" value="ApeA_NTD1"/>
    <property type="match status" value="1"/>
</dbReference>
<feature type="domain" description="Apea-like HEPN" evidence="1">
    <location>
        <begin position="303"/>
        <end position="432"/>
    </location>
</feature>
<sequence length="451" mass="51508">MDSIGLRGKWWLKGMRADDEIVPDAATAGTLSFSPKEGGELELIGSFHSTFERLDEESDTEDGPVTIHGVSTEGEYISILNCMYTGESMSSKDVSFTTETYQVGTIIRGALVDPTSKYWKCTFSFDNLDKWTGIRRVHTPGDGPMNFGPALSDSLSTDEEDIILNLHEDNKAAIEGKLGRVYFTVFPEEPLTFDEFSSQYIRPLQNLITLGVGEAVFPTFVNLFSERFGHPDSKHSVHWQVPYYREQDDVNQMQMNFTLQDISFEEVVVQWLESESSVSRLHDHYFGTRYNDSMYVNTQFMSMMFALEAYHRRKFPDRQKIMSKKVYKRFRDVTLERMPKVAAWDRAEGLFNSIVNEPSIGDRLIDITEQHEEMFPESYDIDSNLSTIKNVRHTIAHSLPEDLSTTDIVRAEILVRIIVLAVLLDTAGVDEEKGREILADEYSSVERIVEV</sequence>
<dbReference type="Pfam" id="PF18739">
    <property type="entry name" value="HEPN_Apea"/>
    <property type="match status" value="1"/>
</dbReference>
<dbReference type="EMBL" id="FOKW01000014">
    <property type="protein sequence ID" value="SFC67491.1"/>
    <property type="molecule type" value="Genomic_DNA"/>
</dbReference>
<evidence type="ECO:0000259" key="1">
    <source>
        <dbReference type="Pfam" id="PF18739"/>
    </source>
</evidence>
<reference evidence="4" key="1">
    <citation type="submission" date="2016-10" db="EMBL/GenBank/DDBJ databases">
        <authorList>
            <person name="Varghese N."/>
            <person name="Submissions S."/>
        </authorList>
    </citation>
    <scope>NUCLEOTIDE SEQUENCE [LARGE SCALE GENOMIC DNA]</scope>
    <source>
        <strain evidence="4">DSM 13078</strain>
    </source>
</reference>
<organism evidence="3 4">
    <name type="scientific">Natronobacterium haloterrestre</name>
    <name type="common">Halobiforma haloterrestris</name>
    <dbReference type="NCBI Taxonomy" id="148448"/>
    <lineage>
        <taxon>Archaea</taxon>
        <taxon>Methanobacteriati</taxon>
        <taxon>Methanobacteriota</taxon>
        <taxon>Stenosarchaea group</taxon>
        <taxon>Halobacteria</taxon>
        <taxon>Halobacteriales</taxon>
        <taxon>Natrialbaceae</taxon>
        <taxon>Natronobacterium</taxon>
    </lineage>
</organism>
<proteinExistence type="predicted"/>
<accession>A0A1I1L3C8</accession>
<evidence type="ECO:0000259" key="2">
    <source>
        <dbReference type="Pfam" id="PF18862"/>
    </source>
</evidence>
<evidence type="ECO:0000313" key="4">
    <source>
        <dbReference type="Proteomes" id="UP000199161"/>
    </source>
</evidence>
<dbReference type="AlphaFoldDB" id="A0A1I1L3C8"/>
<dbReference type="OrthoDB" id="340705at2157"/>